<dbReference type="Proteomes" id="UP001596186">
    <property type="component" value="Unassembled WGS sequence"/>
</dbReference>
<sequence>MADYLTNNANSSSYTVNGDSKATTDNGKVGTDADGNKTITFVRTINVGAQNDSDWTVKEVSGVVNTKSDKAFYTLHNDDDELVSNRALDKNSSWQTDQVRTNAAGEKQYRVSTHEWIPESDVTFEGTETDTDTGSTTDPEGGLTVTKLAKNKIVAVSTEGMVYYLYNSKGVRSDTRALGGGTTWQVDKTAVDADGNIYYGVSTDEFVKGGEGVGLID</sequence>
<dbReference type="RefSeq" id="WP_125593150.1">
    <property type="nucleotide sequence ID" value="NZ_JBHSSN010000004.1"/>
</dbReference>
<dbReference type="EMBL" id="JBHSSN010000004">
    <property type="protein sequence ID" value="MFC6322607.1"/>
    <property type="molecule type" value="Genomic_DNA"/>
</dbReference>
<accession>A0ABW1UT49</accession>
<feature type="region of interest" description="Disordered" evidence="1">
    <location>
        <begin position="1"/>
        <end position="35"/>
    </location>
</feature>
<keyword evidence="3" id="KW-1185">Reference proteome</keyword>
<feature type="compositionally biased region" description="Polar residues" evidence="1">
    <location>
        <begin position="1"/>
        <end position="26"/>
    </location>
</feature>
<evidence type="ECO:0000256" key="1">
    <source>
        <dbReference type="SAM" id="MobiDB-lite"/>
    </source>
</evidence>
<gene>
    <name evidence="2" type="ORF">ACFP1F_02350</name>
</gene>
<evidence type="ECO:0000313" key="2">
    <source>
        <dbReference type="EMBL" id="MFC6322607.1"/>
    </source>
</evidence>
<evidence type="ECO:0000313" key="3">
    <source>
        <dbReference type="Proteomes" id="UP001596186"/>
    </source>
</evidence>
<name>A0ABW1UT49_9LACO</name>
<comment type="caution">
    <text evidence="2">The sequence shown here is derived from an EMBL/GenBank/DDBJ whole genome shotgun (WGS) entry which is preliminary data.</text>
</comment>
<reference evidence="3" key="1">
    <citation type="journal article" date="2019" name="Int. J. Syst. Evol. Microbiol.">
        <title>The Global Catalogue of Microorganisms (GCM) 10K type strain sequencing project: providing services to taxonomists for standard genome sequencing and annotation.</title>
        <authorList>
            <consortium name="The Broad Institute Genomics Platform"/>
            <consortium name="The Broad Institute Genome Sequencing Center for Infectious Disease"/>
            <person name="Wu L."/>
            <person name="Ma J."/>
        </authorList>
    </citation>
    <scope>NUCLEOTIDE SEQUENCE [LARGE SCALE GENOMIC DNA]</scope>
    <source>
        <strain evidence="3">CCM 8895</strain>
    </source>
</reference>
<organism evidence="2 3">
    <name type="scientific">Companilactobacillus baiquanensis</name>
    <dbReference type="NCBI Taxonomy" id="2486005"/>
    <lineage>
        <taxon>Bacteria</taxon>
        <taxon>Bacillati</taxon>
        <taxon>Bacillota</taxon>
        <taxon>Bacilli</taxon>
        <taxon>Lactobacillales</taxon>
        <taxon>Lactobacillaceae</taxon>
        <taxon>Companilactobacillus</taxon>
    </lineage>
</organism>
<protein>
    <submittedName>
        <fullName evidence="2">SLAP domain-containing protein</fullName>
    </submittedName>
</protein>
<proteinExistence type="predicted"/>